<name>Q5BGZ3_EMENI</name>
<dbReference type="VEuPathDB" id="FungiDB:AN0187"/>
<proteinExistence type="predicted"/>
<evidence type="ECO:0000256" key="1">
    <source>
        <dbReference type="SAM" id="MobiDB-lite"/>
    </source>
</evidence>
<dbReference type="InParanoid" id="Q5BGZ3"/>
<dbReference type="HOGENOM" id="CLU_2812325_0_0_1"/>
<protein>
    <submittedName>
        <fullName evidence="2">Uncharacterized protein</fullName>
    </submittedName>
</protein>
<accession>C8VUX6</accession>
<reference evidence="3" key="1">
    <citation type="journal article" date="2005" name="Nature">
        <title>Sequencing of Aspergillus nidulans and comparative analysis with A. fumigatus and A. oryzae.</title>
        <authorList>
            <person name="Galagan J.E."/>
            <person name="Calvo S.E."/>
            <person name="Cuomo C."/>
            <person name="Ma L.J."/>
            <person name="Wortman J.R."/>
            <person name="Batzoglou S."/>
            <person name="Lee S.I."/>
            <person name="Basturkmen M."/>
            <person name="Spevak C.C."/>
            <person name="Clutterbuck J."/>
            <person name="Kapitonov V."/>
            <person name="Jurka J."/>
            <person name="Scazzocchio C."/>
            <person name="Farman M."/>
            <person name="Butler J."/>
            <person name="Purcell S."/>
            <person name="Harris S."/>
            <person name="Braus G.H."/>
            <person name="Draht O."/>
            <person name="Busch S."/>
            <person name="D'Enfert C."/>
            <person name="Bouchier C."/>
            <person name="Goldman G.H."/>
            <person name="Bell-Pedersen D."/>
            <person name="Griffiths-Jones S."/>
            <person name="Doonan J.H."/>
            <person name="Yu J."/>
            <person name="Vienken K."/>
            <person name="Pain A."/>
            <person name="Freitag M."/>
            <person name="Selker E.U."/>
            <person name="Archer D.B."/>
            <person name="Penalva M.A."/>
            <person name="Oakley B.R."/>
            <person name="Momany M."/>
            <person name="Tanaka T."/>
            <person name="Kumagai T."/>
            <person name="Asai K."/>
            <person name="Machida M."/>
            <person name="Nierman W.C."/>
            <person name="Denning D.W."/>
            <person name="Caddick M."/>
            <person name="Hynes M."/>
            <person name="Paoletti M."/>
            <person name="Fischer R."/>
            <person name="Miller B."/>
            <person name="Dyer P."/>
            <person name="Sachs M.S."/>
            <person name="Osmani S.A."/>
            <person name="Birren B.W."/>
        </authorList>
    </citation>
    <scope>NUCLEOTIDE SEQUENCE [LARGE SCALE GENOMIC DNA]</scope>
    <source>
        <strain evidence="3">FGSC A4 / ATCC 38163 / CBS 112.46 / NRRL 194 / M139</strain>
    </source>
</reference>
<sequence>MKASMASSIGQIDLLPTTDYRLRWGVGDPAIQGSPRCSSRGVADSENPDTATKTQLNYPRSTATDHT</sequence>
<reference evidence="3" key="2">
    <citation type="journal article" date="2009" name="Fungal Genet. Biol.">
        <title>The 2008 update of the Aspergillus nidulans genome annotation: a community effort.</title>
        <authorList>
            <person name="Wortman J.R."/>
            <person name="Gilsenan J.M."/>
            <person name="Joardar V."/>
            <person name="Deegan J."/>
            <person name="Clutterbuck J."/>
            <person name="Andersen M.R."/>
            <person name="Archer D."/>
            <person name="Bencina M."/>
            <person name="Braus G."/>
            <person name="Coutinho P."/>
            <person name="von Dohren H."/>
            <person name="Doonan J."/>
            <person name="Driessen A.J."/>
            <person name="Durek P."/>
            <person name="Espeso E."/>
            <person name="Fekete E."/>
            <person name="Flipphi M."/>
            <person name="Estrada C.G."/>
            <person name="Geysens S."/>
            <person name="Goldman G."/>
            <person name="de Groot P.W."/>
            <person name="Hansen K."/>
            <person name="Harris S.D."/>
            <person name="Heinekamp T."/>
            <person name="Helmstaedt K."/>
            <person name="Henrissat B."/>
            <person name="Hofmann G."/>
            <person name="Homan T."/>
            <person name="Horio T."/>
            <person name="Horiuchi H."/>
            <person name="James S."/>
            <person name="Jones M."/>
            <person name="Karaffa L."/>
            <person name="Karanyi Z."/>
            <person name="Kato M."/>
            <person name="Keller N."/>
            <person name="Kelly D.E."/>
            <person name="Kiel J.A."/>
            <person name="Kim J.M."/>
            <person name="van der Klei I.J."/>
            <person name="Klis F.M."/>
            <person name="Kovalchuk A."/>
            <person name="Krasevec N."/>
            <person name="Kubicek C.P."/>
            <person name="Liu B."/>
            <person name="Maccabe A."/>
            <person name="Meyer V."/>
            <person name="Mirabito P."/>
            <person name="Miskei M."/>
            <person name="Mos M."/>
            <person name="Mullins J."/>
            <person name="Nelson D.R."/>
            <person name="Nielsen J."/>
            <person name="Oakley B.R."/>
            <person name="Osmani S.A."/>
            <person name="Pakula T."/>
            <person name="Paszewski A."/>
            <person name="Paulsen I."/>
            <person name="Pilsyk S."/>
            <person name="Pocsi I."/>
            <person name="Punt P.J."/>
            <person name="Ram A.F."/>
            <person name="Ren Q."/>
            <person name="Robellet X."/>
            <person name="Robson G."/>
            <person name="Seiboth B."/>
            <person name="van Solingen P."/>
            <person name="Specht T."/>
            <person name="Sun J."/>
            <person name="Taheri-Talesh N."/>
            <person name="Takeshita N."/>
            <person name="Ussery D."/>
            <person name="vanKuyk P.A."/>
            <person name="Visser H."/>
            <person name="van de Vondervoort P.J."/>
            <person name="de Vries R.P."/>
            <person name="Walton J."/>
            <person name="Xiang X."/>
            <person name="Xiong Y."/>
            <person name="Zeng A.P."/>
            <person name="Brandt B.W."/>
            <person name="Cornell M.J."/>
            <person name="van den Hondel C.A."/>
            <person name="Visser J."/>
            <person name="Oliver S.G."/>
            <person name="Turner G."/>
        </authorList>
    </citation>
    <scope>GENOME REANNOTATION</scope>
    <source>
        <strain evidence="3">FGSC A4 / ATCC 38163 / CBS 112.46 / NRRL 194 / M139</strain>
    </source>
</reference>
<dbReference type="KEGG" id="ani:ANIA_00187"/>
<dbReference type="EMBL" id="BN001308">
    <property type="protein sequence ID" value="CBF90015.1"/>
    <property type="molecule type" value="Genomic_DNA"/>
</dbReference>
<feature type="region of interest" description="Disordered" evidence="1">
    <location>
        <begin position="26"/>
        <end position="67"/>
    </location>
</feature>
<dbReference type="Proteomes" id="UP000000560">
    <property type="component" value="Chromosome VIII"/>
</dbReference>
<accession>Q5BGZ3</accession>
<dbReference type="AlphaFoldDB" id="Q5BGZ3"/>
<dbReference type="RefSeq" id="XP_657791.1">
    <property type="nucleotide sequence ID" value="XM_652699.1"/>
</dbReference>
<keyword evidence="3" id="KW-1185">Reference proteome</keyword>
<gene>
    <name evidence="2" type="ORF">ANIA_00187</name>
</gene>
<dbReference type="GeneID" id="2875959"/>
<evidence type="ECO:0000313" key="3">
    <source>
        <dbReference type="Proteomes" id="UP000000560"/>
    </source>
</evidence>
<evidence type="ECO:0000313" key="2">
    <source>
        <dbReference type="EMBL" id="CBF90015.1"/>
    </source>
</evidence>
<organism evidence="2 3">
    <name type="scientific">Emericella nidulans (strain FGSC A4 / ATCC 38163 / CBS 112.46 / NRRL 194 / M139)</name>
    <name type="common">Aspergillus nidulans</name>
    <dbReference type="NCBI Taxonomy" id="227321"/>
    <lineage>
        <taxon>Eukaryota</taxon>
        <taxon>Fungi</taxon>
        <taxon>Dikarya</taxon>
        <taxon>Ascomycota</taxon>
        <taxon>Pezizomycotina</taxon>
        <taxon>Eurotiomycetes</taxon>
        <taxon>Eurotiomycetidae</taxon>
        <taxon>Eurotiales</taxon>
        <taxon>Aspergillaceae</taxon>
        <taxon>Aspergillus</taxon>
        <taxon>Aspergillus subgen. Nidulantes</taxon>
    </lineage>
</organism>
<feature type="compositionally biased region" description="Polar residues" evidence="1">
    <location>
        <begin position="48"/>
        <end position="67"/>
    </location>
</feature>